<name>A0ABQ7GZ89_DUNSA</name>
<dbReference type="SUPFAM" id="SSF52058">
    <property type="entry name" value="L domain-like"/>
    <property type="match status" value="1"/>
</dbReference>
<organism evidence="2 3">
    <name type="scientific">Dunaliella salina</name>
    <name type="common">Green alga</name>
    <name type="synonym">Protococcus salinus</name>
    <dbReference type="NCBI Taxonomy" id="3046"/>
    <lineage>
        <taxon>Eukaryota</taxon>
        <taxon>Viridiplantae</taxon>
        <taxon>Chlorophyta</taxon>
        <taxon>core chlorophytes</taxon>
        <taxon>Chlorophyceae</taxon>
        <taxon>CS clade</taxon>
        <taxon>Chlamydomonadales</taxon>
        <taxon>Dunaliellaceae</taxon>
        <taxon>Dunaliella</taxon>
    </lineage>
</organism>
<accession>A0ABQ7GZ89</accession>
<evidence type="ECO:0000313" key="2">
    <source>
        <dbReference type="EMBL" id="KAF5839894.1"/>
    </source>
</evidence>
<sequence length="169" mass="19315">MEWLPPKLQSLQLRWFILTAAKCPTHLSQMRRLSLERCASSNLQHFQNVLEGLPSLSSLDLEDILDLSERHIMHIRPLTQLTSLSVVAIGNHHITNSMLGLLTTLTGLRRLKWHAGDMLDSILDPAFLKAFPNLFVLSLTTSMFYRMTRWSALNVMDFLPYCQLETIGP</sequence>
<evidence type="ECO:0000256" key="1">
    <source>
        <dbReference type="ARBA" id="ARBA00004430"/>
    </source>
</evidence>
<proteinExistence type="predicted"/>
<comment type="subcellular location">
    <subcellularLocation>
        <location evidence="1">Cytoplasm</location>
        <location evidence="1">Cytoskeleton</location>
        <location evidence="1">Cilium axoneme</location>
    </subcellularLocation>
</comment>
<gene>
    <name evidence="2" type="ORF">DUNSADRAFT_18308</name>
</gene>
<keyword evidence="3" id="KW-1185">Reference proteome</keyword>
<dbReference type="Gene3D" id="3.80.10.10">
    <property type="entry name" value="Ribonuclease Inhibitor"/>
    <property type="match status" value="1"/>
</dbReference>
<dbReference type="InterPro" id="IPR032675">
    <property type="entry name" value="LRR_dom_sf"/>
</dbReference>
<comment type="caution">
    <text evidence="2">The sequence shown here is derived from an EMBL/GenBank/DDBJ whole genome shotgun (WGS) entry which is preliminary data.</text>
</comment>
<reference evidence="2" key="1">
    <citation type="submission" date="2017-08" db="EMBL/GenBank/DDBJ databases">
        <authorList>
            <person name="Polle J.E."/>
            <person name="Barry K."/>
            <person name="Cushman J."/>
            <person name="Schmutz J."/>
            <person name="Tran D."/>
            <person name="Hathwaick L.T."/>
            <person name="Yim W.C."/>
            <person name="Jenkins J."/>
            <person name="Mckie-Krisberg Z.M."/>
            <person name="Prochnik S."/>
            <person name="Lindquist E."/>
            <person name="Dockter R.B."/>
            <person name="Adam C."/>
            <person name="Molina H."/>
            <person name="Bunkerborg J."/>
            <person name="Jin E."/>
            <person name="Buchheim M."/>
            <person name="Magnuson J."/>
        </authorList>
    </citation>
    <scope>NUCLEOTIDE SEQUENCE</scope>
    <source>
        <strain evidence="2">CCAP 19/18</strain>
    </source>
</reference>
<protein>
    <submittedName>
        <fullName evidence="2">Uncharacterized protein</fullName>
    </submittedName>
</protein>
<dbReference type="Proteomes" id="UP000815325">
    <property type="component" value="Unassembled WGS sequence"/>
</dbReference>
<evidence type="ECO:0000313" key="3">
    <source>
        <dbReference type="Proteomes" id="UP000815325"/>
    </source>
</evidence>
<dbReference type="EMBL" id="MU069529">
    <property type="protein sequence ID" value="KAF5839894.1"/>
    <property type="molecule type" value="Genomic_DNA"/>
</dbReference>